<dbReference type="EMBL" id="GBRH01262029">
    <property type="protein sequence ID" value="JAD35866.1"/>
    <property type="molecule type" value="Transcribed_RNA"/>
</dbReference>
<evidence type="ECO:0000313" key="2">
    <source>
        <dbReference type="EMBL" id="JAD35866.1"/>
    </source>
</evidence>
<organism evidence="2">
    <name type="scientific">Arundo donax</name>
    <name type="common">Giant reed</name>
    <name type="synonym">Donax arundinaceus</name>
    <dbReference type="NCBI Taxonomy" id="35708"/>
    <lineage>
        <taxon>Eukaryota</taxon>
        <taxon>Viridiplantae</taxon>
        <taxon>Streptophyta</taxon>
        <taxon>Embryophyta</taxon>
        <taxon>Tracheophyta</taxon>
        <taxon>Spermatophyta</taxon>
        <taxon>Magnoliopsida</taxon>
        <taxon>Liliopsida</taxon>
        <taxon>Poales</taxon>
        <taxon>Poaceae</taxon>
        <taxon>PACMAD clade</taxon>
        <taxon>Arundinoideae</taxon>
        <taxon>Arundineae</taxon>
        <taxon>Arundo</taxon>
    </lineage>
</organism>
<keyword evidence="1" id="KW-1133">Transmembrane helix</keyword>
<accession>A0A0A8ZAM5</accession>
<evidence type="ECO:0000256" key="1">
    <source>
        <dbReference type="SAM" id="Phobius"/>
    </source>
</evidence>
<reference evidence="2" key="2">
    <citation type="journal article" date="2015" name="Data Brief">
        <title>Shoot transcriptome of the giant reed, Arundo donax.</title>
        <authorList>
            <person name="Barrero R.A."/>
            <person name="Guerrero F.D."/>
            <person name="Moolhuijzen P."/>
            <person name="Goolsby J.A."/>
            <person name="Tidwell J."/>
            <person name="Bellgard S.E."/>
            <person name="Bellgard M.I."/>
        </authorList>
    </citation>
    <scope>NUCLEOTIDE SEQUENCE</scope>
    <source>
        <tissue evidence="2">Shoot tissue taken approximately 20 cm above the soil surface</tissue>
    </source>
</reference>
<feature type="transmembrane region" description="Helical" evidence="1">
    <location>
        <begin position="12"/>
        <end position="30"/>
    </location>
</feature>
<sequence length="34" mass="4135">MQICLEQPHYILLFMELVLIVLLRFLWMLVPMST</sequence>
<reference evidence="2" key="1">
    <citation type="submission" date="2014-09" db="EMBL/GenBank/DDBJ databases">
        <authorList>
            <person name="Magalhaes I.L.F."/>
            <person name="Oliveira U."/>
            <person name="Santos F.R."/>
            <person name="Vidigal T.H.D.A."/>
            <person name="Brescovit A.D."/>
            <person name="Santos A.J."/>
        </authorList>
    </citation>
    <scope>NUCLEOTIDE SEQUENCE</scope>
    <source>
        <tissue evidence="2">Shoot tissue taken approximately 20 cm above the soil surface</tissue>
    </source>
</reference>
<keyword evidence="1" id="KW-0472">Membrane</keyword>
<dbReference type="AlphaFoldDB" id="A0A0A8ZAM5"/>
<protein>
    <submittedName>
        <fullName evidence="2">Uncharacterized protein</fullName>
    </submittedName>
</protein>
<proteinExistence type="predicted"/>
<keyword evidence="1" id="KW-0812">Transmembrane</keyword>
<name>A0A0A8ZAM5_ARUDO</name>